<organism evidence="3 4">
    <name type="scientific">Pseudanabaena galeata UHCC 0370</name>
    <dbReference type="NCBI Taxonomy" id="3110310"/>
    <lineage>
        <taxon>Bacteria</taxon>
        <taxon>Bacillati</taxon>
        <taxon>Cyanobacteriota</taxon>
        <taxon>Cyanophyceae</taxon>
        <taxon>Pseudanabaenales</taxon>
        <taxon>Pseudanabaenaceae</taxon>
        <taxon>Pseudanabaena</taxon>
    </lineage>
</organism>
<dbReference type="RefSeq" id="WP_323262741.1">
    <property type="nucleotide sequence ID" value="NZ_JAYGIE010000092.1"/>
</dbReference>
<reference evidence="3 4" key="1">
    <citation type="submission" date="2023-12" db="EMBL/GenBank/DDBJ databases">
        <title>Baltic Sea Cyanobacteria.</title>
        <authorList>
            <person name="Delbaje E."/>
            <person name="Fewer D.P."/>
            <person name="Shishido T.K."/>
        </authorList>
    </citation>
    <scope>NUCLEOTIDE SEQUENCE [LARGE SCALE GENOMIC DNA]</scope>
    <source>
        <strain evidence="3 4">UHCC 0370</strain>
    </source>
</reference>
<evidence type="ECO:0000313" key="4">
    <source>
        <dbReference type="Proteomes" id="UP001301388"/>
    </source>
</evidence>
<comment type="caution">
    <text evidence="3">The sequence shown here is derived from an EMBL/GenBank/DDBJ whole genome shotgun (WGS) entry which is preliminary data.</text>
</comment>
<feature type="domain" description="Peptidoglycan binding-like" evidence="2">
    <location>
        <begin position="312"/>
        <end position="366"/>
    </location>
</feature>
<dbReference type="InterPro" id="IPR036366">
    <property type="entry name" value="PGBDSf"/>
</dbReference>
<keyword evidence="4" id="KW-1185">Reference proteome</keyword>
<evidence type="ECO:0000259" key="2">
    <source>
        <dbReference type="Pfam" id="PF01471"/>
    </source>
</evidence>
<sequence>MELLAYIQEESIYTDDAIANESTESTEAFQTWLKKLTTKSAKLSLSVLLTGATLMVGLGSTFNALAAETPSSDVKYVQSLLAKNGFDPGAIDGISGSSTKNAILRAQKAFGLTPDGIVGSQTIAALEGGKVSDAITTKANAAEAVAAVETTTSVSSTVMNLQKLLADRGFYNGAVDGIMGSQTRSAIVAAQKAYNLTADGVAGPQTLAALESDGGKPKAMPIITTATTKSTEVSKLQELLSKRGFYNGAVDGIMGPQTRSAIIAAQKNYGLVTDGIAGVQTMAALESGASTVSIASKNAPTSSTTTAAAGDKNVVELQQLLAKRGFYNGAIDGIKGAQTNAAIAAAQKAYGLTTDGIVGPQTLAALQSDARPSATVTPASNQATNNVTTTNDGGVANLQNLLTDRGFYNGPITGFLGPRTRDAIIAAQKAYGLTADGVAGARTIAALEAGAPKQQVAATNVTPTIRVETKPQVPPQPTTQPQAAATPQPTIQATPQPTAPVVQPTTAPVAQPTTPTTANTQVSELQKLLTQRGFYTGKVDGVLSGETRNAIVRAQNFYTISPADGSPSNKLIDSLTKDTFISEGN</sequence>
<dbReference type="Pfam" id="PF01471">
    <property type="entry name" value="PG_binding_1"/>
    <property type="match status" value="6"/>
</dbReference>
<feature type="domain" description="Peptidoglycan binding-like" evidence="2">
    <location>
        <begin position="71"/>
        <end position="126"/>
    </location>
</feature>
<dbReference type="SUPFAM" id="SSF47090">
    <property type="entry name" value="PGBD-like"/>
    <property type="match status" value="6"/>
</dbReference>
<feature type="compositionally biased region" description="Low complexity" evidence="1">
    <location>
        <begin position="479"/>
        <end position="519"/>
    </location>
</feature>
<dbReference type="PANTHER" id="PTHR30163:SF8">
    <property type="entry name" value="LYTIC MUREIN TRANSGLYCOSYLASE"/>
    <property type="match status" value="1"/>
</dbReference>
<feature type="domain" description="Peptidoglycan binding-like" evidence="2">
    <location>
        <begin position="520"/>
        <end position="573"/>
    </location>
</feature>
<evidence type="ECO:0000313" key="3">
    <source>
        <dbReference type="EMBL" id="MEA5479535.1"/>
    </source>
</evidence>
<evidence type="ECO:0000256" key="1">
    <source>
        <dbReference type="SAM" id="MobiDB-lite"/>
    </source>
</evidence>
<feature type="domain" description="Peptidoglycan binding-like" evidence="2">
    <location>
        <begin position="393"/>
        <end position="447"/>
    </location>
</feature>
<gene>
    <name evidence="3" type="ORF">VB774_18090</name>
</gene>
<dbReference type="InterPro" id="IPR002477">
    <property type="entry name" value="Peptidoglycan-bd-like"/>
</dbReference>
<dbReference type="Proteomes" id="UP001301388">
    <property type="component" value="Unassembled WGS sequence"/>
</dbReference>
<feature type="domain" description="Peptidoglycan binding-like" evidence="2">
    <location>
        <begin position="156"/>
        <end position="210"/>
    </location>
</feature>
<dbReference type="EMBL" id="JAYGIE010000092">
    <property type="protein sequence ID" value="MEA5479535.1"/>
    <property type="molecule type" value="Genomic_DNA"/>
</dbReference>
<name>A0ABU5TMV5_9CYAN</name>
<feature type="domain" description="Peptidoglycan binding-like" evidence="2">
    <location>
        <begin position="230"/>
        <end position="285"/>
    </location>
</feature>
<dbReference type="Gene3D" id="1.10.101.10">
    <property type="entry name" value="PGBD-like superfamily/PGBD"/>
    <property type="match status" value="6"/>
</dbReference>
<dbReference type="InterPro" id="IPR036365">
    <property type="entry name" value="PGBD-like_sf"/>
</dbReference>
<feature type="region of interest" description="Disordered" evidence="1">
    <location>
        <begin position="465"/>
        <end position="519"/>
    </location>
</feature>
<protein>
    <submittedName>
        <fullName evidence="3">Peptidoglycan-binding protein</fullName>
    </submittedName>
</protein>
<dbReference type="PANTHER" id="PTHR30163">
    <property type="entry name" value="MEMBRANE-BOUND LYTIC MUREIN TRANSGLYCOSYLASE B"/>
    <property type="match status" value="1"/>
</dbReference>
<accession>A0ABU5TMV5</accession>
<proteinExistence type="predicted"/>
<dbReference type="InterPro" id="IPR043426">
    <property type="entry name" value="MltB-like"/>
</dbReference>